<sequence length="67" mass="7272">MANCAESTDAADDNDKPQSDHRLVSGSVDLKSMHSASPSLCHRSRSPKRNNRASRTSVSESMACCYN</sequence>
<evidence type="ECO:0000313" key="2">
    <source>
        <dbReference type="EMBL" id="KAK3748407.1"/>
    </source>
</evidence>
<evidence type="ECO:0000256" key="1">
    <source>
        <dbReference type="SAM" id="MobiDB-lite"/>
    </source>
</evidence>
<protein>
    <submittedName>
        <fullName evidence="2">Uncharacterized protein</fullName>
    </submittedName>
</protein>
<reference evidence="2" key="1">
    <citation type="journal article" date="2023" name="G3 (Bethesda)">
        <title>A reference genome for the long-term kleptoplast-retaining sea slug Elysia crispata morphotype clarki.</title>
        <authorList>
            <person name="Eastman K.E."/>
            <person name="Pendleton A.L."/>
            <person name="Shaikh M.A."/>
            <person name="Suttiyut T."/>
            <person name="Ogas R."/>
            <person name="Tomko P."/>
            <person name="Gavelis G."/>
            <person name="Widhalm J.R."/>
            <person name="Wisecaver J.H."/>
        </authorList>
    </citation>
    <scope>NUCLEOTIDE SEQUENCE</scope>
    <source>
        <strain evidence="2">ECLA1</strain>
    </source>
</reference>
<feature type="compositionally biased region" description="Basic residues" evidence="1">
    <location>
        <begin position="42"/>
        <end position="52"/>
    </location>
</feature>
<evidence type="ECO:0000313" key="3">
    <source>
        <dbReference type="Proteomes" id="UP001283361"/>
    </source>
</evidence>
<gene>
    <name evidence="2" type="ORF">RRG08_012401</name>
</gene>
<dbReference type="AlphaFoldDB" id="A0AAE1CZZ9"/>
<comment type="caution">
    <text evidence="2">The sequence shown here is derived from an EMBL/GenBank/DDBJ whole genome shotgun (WGS) entry which is preliminary data.</text>
</comment>
<feature type="compositionally biased region" description="Basic and acidic residues" evidence="1">
    <location>
        <begin position="13"/>
        <end position="23"/>
    </location>
</feature>
<feature type="region of interest" description="Disordered" evidence="1">
    <location>
        <begin position="1"/>
        <end position="67"/>
    </location>
</feature>
<organism evidence="2 3">
    <name type="scientific">Elysia crispata</name>
    <name type="common">lettuce slug</name>
    <dbReference type="NCBI Taxonomy" id="231223"/>
    <lineage>
        <taxon>Eukaryota</taxon>
        <taxon>Metazoa</taxon>
        <taxon>Spiralia</taxon>
        <taxon>Lophotrochozoa</taxon>
        <taxon>Mollusca</taxon>
        <taxon>Gastropoda</taxon>
        <taxon>Heterobranchia</taxon>
        <taxon>Euthyneura</taxon>
        <taxon>Panpulmonata</taxon>
        <taxon>Sacoglossa</taxon>
        <taxon>Placobranchoidea</taxon>
        <taxon>Plakobranchidae</taxon>
        <taxon>Elysia</taxon>
    </lineage>
</organism>
<name>A0AAE1CZZ9_9GAST</name>
<dbReference type="EMBL" id="JAWDGP010006023">
    <property type="protein sequence ID" value="KAK3748407.1"/>
    <property type="molecule type" value="Genomic_DNA"/>
</dbReference>
<proteinExistence type="predicted"/>
<dbReference type="Proteomes" id="UP001283361">
    <property type="component" value="Unassembled WGS sequence"/>
</dbReference>
<accession>A0AAE1CZZ9</accession>
<keyword evidence="3" id="KW-1185">Reference proteome</keyword>